<evidence type="ECO:0000256" key="2">
    <source>
        <dbReference type="SAM" id="Phobius"/>
    </source>
</evidence>
<comment type="caution">
    <text evidence="3">The sequence shown here is derived from an EMBL/GenBank/DDBJ whole genome shotgun (WGS) entry which is preliminary data.</text>
</comment>
<protein>
    <submittedName>
        <fullName evidence="3">Uncharacterized protein</fullName>
    </submittedName>
</protein>
<feature type="transmembrane region" description="Helical" evidence="2">
    <location>
        <begin position="17"/>
        <end position="39"/>
    </location>
</feature>
<organism evidence="3 4">
    <name type="scientific">Caenorhabditis bovis</name>
    <dbReference type="NCBI Taxonomy" id="2654633"/>
    <lineage>
        <taxon>Eukaryota</taxon>
        <taxon>Metazoa</taxon>
        <taxon>Ecdysozoa</taxon>
        <taxon>Nematoda</taxon>
        <taxon>Chromadorea</taxon>
        <taxon>Rhabditida</taxon>
        <taxon>Rhabditina</taxon>
        <taxon>Rhabditomorpha</taxon>
        <taxon>Rhabditoidea</taxon>
        <taxon>Rhabditidae</taxon>
        <taxon>Peloderinae</taxon>
        <taxon>Caenorhabditis</taxon>
    </lineage>
</organism>
<keyword evidence="2" id="KW-1133">Transmembrane helix</keyword>
<dbReference type="AlphaFoldDB" id="A0A8S1F4T9"/>
<feature type="compositionally biased region" description="Polar residues" evidence="1">
    <location>
        <begin position="149"/>
        <end position="162"/>
    </location>
</feature>
<evidence type="ECO:0000313" key="3">
    <source>
        <dbReference type="EMBL" id="CAB3408894.1"/>
    </source>
</evidence>
<evidence type="ECO:0000256" key="1">
    <source>
        <dbReference type="SAM" id="MobiDB-lite"/>
    </source>
</evidence>
<evidence type="ECO:0000313" key="4">
    <source>
        <dbReference type="Proteomes" id="UP000494206"/>
    </source>
</evidence>
<feature type="compositionally biased region" description="Basic and acidic residues" evidence="1">
    <location>
        <begin position="105"/>
        <end position="126"/>
    </location>
</feature>
<feature type="region of interest" description="Disordered" evidence="1">
    <location>
        <begin position="48"/>
        <end position="179"/>
    </location>
</feature>
<proteinExistence type="predicted"/>
<name>A0A8S1F4T9_9PELO</name>
<feature type="compositionally biased region" description="Polar residues" evidence="1">
    <location>
        <begin position="76"/>
        <end position="87"/>
    </location>
</feature>
<dbReference type="EMBL" id="CADEPM010000007">
    <property type="protein sequence ID" value="CAB3408894.1"/>
    <property type="molecule type" value="Genomic_DNA"/>
</dbReference>
<keyword evidence="2" id="KW-0472">Membrane</keyword>
<dbReference type="Proteomes" id="UP000494206">
    <property type="component" value="Unassembled WGS sequence"/>
</dbReference>
<sequence>MRYSVINSFLIFLKFKMIAVCILYVLQISILILNVLILCTTKAVKRPSETKQALASTTTAVATPVKSEPKTPEMSRPSTPAPSSDTAGTPIEPPQKTETAKKKKKEEELGVERTQPDEEHENEKLPKTITKTHPKSKAERTLKDVNEVSAVSNVAGETSANNDFDDYLNSLGAPSKTAL</sequence>
<keyword evidence="4" id="KW-1185">Reference proteome</keyword>
<keyword evidence="2" id="KW-0812">Transmembrane</keyword>
<accession>A0A8S1F4T9</accession>
<feature type="compositionally biased region" description="Polar residues" evidence="1">
    <location>
        <begin position="50"/>
        <end position="61"/>
    </location>
</feature>
<gene>
    <name evidence="3" type="ORF">CBOVIS_LOCUS10617</name>
</gene>
<feature type="compositionally biased region" description="Basic and acidic residues" evidence="1">
    <location>
        <begin position="136"/>
        <end position="146"/>
    </location>
</feature>
<reference evidence="3 4" key="1">
    <citation type="submission" date="2020-04" db="EMBL/GenBank/DDBJ databases">
        <authorList>
            <person name="Laetsch R D."/>
            <person name="Stevens L."/>
            <person name="Kumar S."/>
            <person name="Blaxter L. M."/>
        </authorList>
    </citation>
    <scope>NUCLEOTIDE SEQUENCE [LARGE SCALE GENOMIC DNA]</scope>
</reference>